<reference evidence="2" key="1">
    <citation type="journal article" date="2020" name="Nature">
        <title>Giant virus diversity and host interactions through global metagenomics.</title>
        <authorList>
            <person name="Schulz F."/>
            <person name="Roux S."/>
            <person name="Paez-Espino D."/>
            <person name="Jungbluth S."/>
            <person name="Walsh D.A."/>
            <person name="Denef V.J."/>
            <person name="McMahon K.D."/>
            <person name="Konstantinidis K.T."/>
            <person name="Eloe-Fadrosh E.A."/>
            <person name="Kyrpides N.C."/>
            <person name="Woyke T."/>
        </authorList>
    </citation>
    <scope>NUCLEOTIDE SEQUENCE</scope>
    <source>
        <strain evidence="2">GVMAG-M-3300024261-8</strain>
    </source>
</reference>
<dbReference type="EMBL" id="MN740240">
    <property type="protein sequence ID" value="QHT95393.1"/>
    <property type="molecule type" value="Genomic_DNA"/>
</dbReference>
<protein>
    <submittedName>
        <fullName evidence="2">Uncharacterized protein</fullName>
    </submittedName>
</protein>
<feature type="compositionally biased region" description="Polar residues" evidence="1">
    <location>
        <begin position="1"/>
        <end position="11"/>
    </location>
</feature>
<feature type="region of interest" description="Disordered" evidence="1">
    <location>
        <begin position="1"/>
        <end position="61"/>
    </location>
</feature>
<organism evidence="2">
    <name type="scientific">viral metagenome</name>
    <dbReference type="NCBI Taxonomy" id="1070528"/>
    <lineage>
        <taxon>unclassified sequences</taxon>
        <taxon>metagenomes</taxon>
        <taxon>organismal metagenomes</taxon>
    </lineage>
</organism>
<accession>A0A6C0IV01</accession>
<sequence>MDINDNSQPQEELTFEEMMNDDPPRQTYSDDEFTCVSESETTVSSIAGGNKKKYNKGDRKGDKTIKYYKDKKIIIEMFPTSDVMGAPIRSATDGIIYTNITVGSFGENLFFKVRNTMTKDGVKTYYYSSPEEYERHTLTQVNDDIKKTWSEKYAHVNSILNV</sequence>
<feature type="compositionally biased region" description="Low complexity" evidence="1">
    <location>
        <begin position="36"/>
        <end position="45"/>
    </location>
</feature>
<evidence type="ECO:0000256" key="1">
    <source>
        <dbReference type="SAM" id="MobiDB-lite"/>
    </source>
</evidence>
<name>A0A6C0IV01_9ZZZZ</name>
<proteinExistence type="predicted"/>
<dbReference type="AlphaFoldDB" id="A0A6C0IV01"/>
<evidence type="ECO:0000313" key="2">
    <source>
        <dbReference type="EMBL" id="QHT95393.1"/>
    </source>
</evidence>